<keyword evidence="4 5" id="KW-0173">Coenzyme A biosynthesis</keyword>
<dbReference type="GO" id="GO:0015937">
    <property type="term" value="P:coenzyme A biosynthetic process"/>
    <property type="evidence" value="ECO:0007669"/>
    <property type="project" value="UniProtKB-UniRule"/>
</dbReference>
<dbReference type="PANTHER" id="PTHR10695">
    <property type="entry name" value="DEPHOSPHO-COA KINASE-RELATED"/>
    <property type="match status" value="1"/>
</dbReference>
<accession>A0A1L1P8B0</accession>
<feature type="binding site" evidence="5">
    <location>
        <begin position="17"/>
        <end position="22"/>
    </location>
    <ligand>
        <name>ATP</name>
        <dbReference type="ChEBI" id="CHEBI:30616"/>
    </ligand>
</feature>
<dbReference type="UniPathway" id="UPA00241">
    <property type="reaction ID" value="UER00356"/>
</dbReference>
<evidence type="ECO:0000256" key="2">
    <source>
        <dbReference type="ARBA" id="ARBA00022741"/>
    </source>
</evidence>
<evidence type="ECO:0000256" key="4">
    <source>
        <dbReference type="ARBA" id="ARBA00022993"/>
    </source>
</evidence>
<dbReference type="EC" id="2.7.1.24" evidence="5 6"/>
<comment type="pathway">
    <text evidence="5">Cofactor biosynthesis; coenzyme A biosynthesis; CoA from (R)-pantothenate: step 5/5.</text>
</comment>
<dbReference type="CDD" id="cd02022">
    <property type="entry name" value="DPCK"/>
    <property type="match status" value="1"/>
</dbReference>
<evidence type="ECO:0000313" key="7">
    <source>
        <dbReference type="EMBL" id="CDN86032.1"/>
    </source>
</evidence>
<comment type="subcellular location">
    <subcellularLocation>
        <location evidence="5">Cytoplasm</location>
    </subcellularLocation>
</comment>
<organism evidence="7 8">
    <name type="scientific">Hydrogenophaga intermedia</name>
    <dbReference type="NCBI Taxonomy" id="65786"/>
    <lineage>
        <taxon>Bacteria</taxon>
        <taxon>Pseudomonadati</taxon>
        <taxon>Pseudomonadota</taxon>
        <taxon>Betaproteobacteria</taxon>
        <taxon>Burkholderiales</taxon>
        <taxon>Comamonadaceae</taxon>
        <taxon>Hydrogenophaga</taxon>
    </lineage>
</organism>
<dbReference type="PROSITE" id="PS51219">
    <property type="entry name" value="DPCK"/>
    <property type="match status" value="1"/>
</dbReference>
<dbReference type="GO" id="GO:0004140">
    <property type="term" value="F:dephospho-CoA kinase activity"/>
    <property type="evidence" value="ECO:0007669"/>
    <property type="project" value="UniProtKB-UniRule"/>
</dbReference>
<gene>
    <name evidence="5 7" type="primary">coaE</name>
    <name evidence="7" type="ORF">BN948_00431</name>
</gene>
<dbReference type="HAMAP" id="MF_00376">
    <property type="entry name" value="Dephospho_CoA_kinase"/>
    <property type="match status" value="1"/>
</dbReference>
<reference evidence="8" key="1">
    <citation type="submission" date="2014-11" db="EMBL/GenBank/DDBJ databases">
        <title>Draft genome sequence of Hydrogenophaga intermedia S1.</title>
        <authorList>
            <person name="Gan H.M."/>
            <person name="Chew T.H."/>
            <person name="Stolz A."/>
        </authorList>
    </citation>
    <scope>NUCLEOTIDE SEQUENCE [LARGE SCALE GENOMIC DNA]</scope>
    <source>
        <strain evidence="8">S1</strain>
    </source>
</reference>
<evidence type="ECO:0000313" key="8">
    <source>
        <dbReference type="Proteomes" id="UP000028878"/>
    </source>
</evidence>
<sequence length="202" mass="21719">MRLASSVRRIGLTGGIGSGKSTVGARLQALGADLIDADAISRSSTAAGGAAIPALLNSFGPAFIDGDGALNRARMREHVFADPSARHTLEAIVHPIVARDIAQRVAQSNKACIVFDIPLLAESPRWRVQLDCVVVVDCSEATQRRRVRARNGWDDAVIDGVLRSQSSRTLRLAVADAVIFNDEDKLDRLHRLVDRLSTSFGL</sequence>
<keyword evidence="8" id="KW-1185">Reference proteome</keyword>
<dbReference type="RefSeq" id="WP_009516503.1">
    <property type="nucleotide sequence ID" value="NZ_CCAE010000002.1"/>
</dbReference>
<dbReference type="Pfam" id="PF01121">
    <property type="entry name" value="CoaE"/>
    <property type="match status" value="1"/>
</dbReference>
<comment type="similarity">
    <text evidence="1 5">Belongs to the CoaE family.</text>
</comment>
<evidence type="ECO:0000256" key="1">
    <source>
        <dbReference type="ARBA" id="ARBA00009018"/>
    </source>
</evidence>
<dbReference type="GO" id="GO:0005524">
    <property type="term" value="F:ATP binding"/>
    <property type="evidence" value="ECO:0007669"/>
    <property type="project" value="UniProtKB-UniRule"/>
</dbReference>
<dbReference type="SUPFAM" id="SSF52540">
    <property type="entry name" value="P-loop containing nucleoside triphosphate hydrolases"/>
    <property type="match status" value="1"/>
</dbReference>
<keyword evidence="5 7" id="KW-0808">Transferase</keyword>
<evidence type="ECO:0000256" key="3">
    <source>
        <dbReference type="ARBA" id="ARBA00022840"/>
    </source>
</evidence>
<keyword evidence="5 7" id="KW-0418">Kinase</keyword>
<dbReference type="AlphaFoldDB" id="A0A1L1P8B0"/>
<dbReference type="NCBIfam" id="TIGR00152">
    <property type="entry name" value="dephospho-CoA kinase"/>
    <property type="match status" value="1"/>
</dbReference>
<comment type="function">
    <text evidence="5">Catalyzes the phosphorylation of the 3'-hydroxyl group of dephosphocoenzyme A to form coenzyme A.</text>
</comment>
<dbReference type="Proteomes" id="UP000028878">
    <property type="component" value="Unassembled WGS sequence"/>
</dbReference>
<evidence type="ECO:0000256" key="6">
    <source>
        <dbReference type="NCBIfam" id="TIGR00152"/>
    </source>
</evidence>
<evidence type="ECO:0000256" key="5">
    <source>
        <dbReference type="HAMAP-Rule" id="MF_00376"/>
    </source>
</evidence>
<name>A0A1L1P8B0_HYDIT</name>
<dbReference type="InterPro" id="IPR001977">
    <property type="entry name" value="Depp_CoAkinase"/>
</dbReference>
<comment type="catalytic activity">
    <reaction evidence="5">
        <text>3'-dephospho-CoA + ATP = ADP + CoA + H(+)</text>
        <dbReference type="Rhea" id="RHEA:18245"/>
        <dbReference type="ChEBI" id="CHEBI:15378"/>
        <dbReference type="ChEBI" id="CHEBI:30616"/>
        <dbReference type="ChEBI" id="CHEBI:57287"/>
        <dbReference type="ChEBI" id="CHEBI:57328"/>
        <dbReference type="ChEBI" id="CHEBI:456216"/>
        <dbReference type="EC" id="2.7.1.24"/>
    </reaction>
</comment>
<dbReference type="PANTHER" id="PTHR10695:SF46">
    <property type="entry name" value="BIFUNCTIONAL COENZYME A SYNTHASE-RELATED"/>
    <property type="match status" value="1"/>
</dbReference>
<dbReference type="InterPro" id="IPR027417">
    <property type="entry name" value="P-loop_NTPase"/>
</dbReference>
<dbReference type="GO" id="GO:0005737">
    <property type="term" value="C:cytoplasm"/>
    <property type="evidence" value="ECO:0007669"/>
    <property type="project" value="UniProtKB-SubCell"/>
</dbReference>
<dbReference type="Gene3D" id="3.40.50.300">
    <property type="entry name" value="P-loop containing nucleotide triphosphate hydrolases"/>
    <property type="match status" value="1"/>
</dbReference>
<keyword evidence="5" id="KW-0963">Cytoplasm</keyword>
<protein>
    <recommendedName>
        <fullName evidence="5 6">Dephospho-CoA kinase</fullName>
        <ecNumber evidence="5 6">2.7.1.24</ecNumber>
    </recommendedName>
    <alternativeName>
        <fullName evidence="5">Dephosphocoenzyme A kinase</fullName>
    </alternativeName>
</protein>
<proteinExistence type="inferred from homology"/>
<keyword evidence="3 5" id="KW-0067">ATP-binding</keyword>
<keyword evidence="2 5" id="KW-0547">Nucleotide-binding</keyword>
<dbReference type="EMBL" id="CCAE010000002">
    <property type="protein sequence ID" value="CDN86032.1"/>
    <property type="molecule type" value="Genomic_DNA"/>
</dbReference>